<evidence type="ECO:0000256" key="9">
    <source>
        <dbReference type="ARBA" id="ARBA00022842"/>
    </source>
</evidence>
<dbReference type="GO" id="GO:0005524">
    <property type="term" value="F:ATP binding"/>
    <property type="evidence" value="ECO:0007669"/>
    <property type="project" value="UniProtKB-KW"/>
</dbReference>
<dbReference type="RefSeq" id="WP_194563697.1">
    <property type="nucleotide sequence ID" value="NZ_JADKPV010000010.1"/>
</dbReference>
<evidence type="ECO:0000256" key="1">
    <source>
        <dbReference type="ARBA" id="ARBA00004496"/>
    </source>
</evidence>
<proteinExistence type="inferred from homology"/>
<evidence type="ECO:0000256" key="2">
    <source>
        <dbReference type="ARBA" id="ARBA00007599"/>
    </source>
</evidence>
<dbReference type="PANTHER" id="PTHR33540">
    <property type="entry name" value="TRNA THREONYLCARBAMOYLADENOSINE BIOSYNTHESIS PROTEIN TSAE"/>
    <property type="match status" value="1"/>
</dbReference>
<dbReference type="NCBIfam" id="TIGR00150">
    <property type="entry name" value="T6A_YjeE"/>
    <property type="match status" value="1"/>
</dbReference>
<accession>A0A8J7KU40</accession>
<keyword evidence="9" id="KW-0460">Magnesium</keyword>
<comment type="subcellular location">
    <subcellularLocation>
        <location evidence="1">Cytoplasm</location>
    </subcellularLocation>
</comment>
<keyword evidence="8" id="KW-0067">ATP-binding</keyword>
<dbReference type="SUPFAM" id="SSF52540">
    <property type="entry name" value="P-loop containing nucleoside triphosphate hydrolases"/>
    <property type="match status" value="1"/>
</dbReference>
<dbReference type="Proteomes" id="UP000622653">
    <property type="component" value="Unassembled WGS sequence"/>
</dbReference>
<evidence type="ECO:0000256" key="5">
    <source>
        <dbReference type="ARBA" id="ARBA00022694"/>
    </source>
</evidence>
<dbReference type="EMBL" id="JADKPV010000010">
    <property type="protein sequence ID" value="MBF4502209.1"/>
    <property type="molecule type" value="Genomic_DNA"/>
</dbReference>
<evidence type="ECO:0000256" key="4">
    <source>
        <dbReference type="ARBA" id="ARBA00022490"/>
    </source>
</evidence>
<sequence>MKQQYTVSSLEETRRLAEAFSQYVQPHMVITLEGDLGAGKTTFTQFLAQALEIEETVNSPTFTIMKSYHSGVLPLHHIDAYRLEGSKEDLGWDEIFTDAALVIVEWAQFIEEELPEQRLQLSIRYVDETTRIIEYIPIGERYETLCQEVFQ</sequence>
<evidence type="ECO:0000256" key="7">
    <source>
        <dbReference type="ARBA" id="ARBA00022741"/>
    </source>
</evidence>
<dbReference type="Gene3D" id="3.40.50.300">
    <property type="entry name" value="P-loop containing nucleotide triphosphate hydrolases"/>
    <property type="match status" value="1"/>
</dbReference>
<dbReference type="PANTHER" id="PTHR33540:SF2">
    <property type="entry name" value="TRNA THREONYLCARBAMOYLADENOSINE BIOSYNTHESIS PROTEIN TSAE"/>
    <property type="match status" value="1"/>
</dbReference>
<keyword evidence="7" id="KW-0547">Nucleotide-binding</keyword>
<keyword evidence="5" id="KW-0819">tRNA processing</keyword>
<organism evidence="11 12">
    <name type="scientific">Savagea serpentis</name>
    <dbReference type="NCBI Taxonomy" id="2785297"/>
    <lineage>
        <taxon>Bacteria</taxon>
        <taxon>Bacillati</taxon>
        <taxon>Bacillota</taxon>
        <taxon>Bacilli</taxon>
        <taxon>Bacillales</taxon>
        <taxon>Caryophanaceae</taxon>
        <taxon>Savagea</taxon>
    </lineage>
</organism>
<dbReference type="InterPro" id="IPR027417">
    <property type="entry name" value="P-loop_NTPase"/>
</dbReference>
<reference evidence="11" key="1">
    <citation type="submission" date="2020-11" db="EMBL/GenBank/DDBJ databases">
        <title>Multidrug resistant novel bacterium Savagea serpentis sp. nov., isolated from the scats of a vine snake (Ahaetulla nasuta).</title>
        <authorList>
            <person name="Venkata Ramana V."/>
            <person name="Vikas Patil S."/>
            <person name="Yogita Lugani V."/>
        </authorList>
    </citation>
    <scope>NUCLEOTIDE SEQUENCE</scope>
    <source>
        <strain evidence="11">SN6</strain>
    </source>
</reference>
<keyword evidence="4" id="KW-0963">Cytoplasm</keyword>
<dbReference type="GO" id="GO:0046872">
    <property type="term" value="F:metal ion binding"/>
    <property type="evidence" value="ECO:0007669"/>
    <property type="project" value="UniProtKB-KW"/>
</dbReference>
<evidence type="ECO:0000256" key="8">
    <source>
        <dbReference type="ARBA" id="ARBA00022840"/>
    </source>
</evidence>
<keyword evidence="6" id="KW-0479">Metal-binding</keyword>
<evidence type="ECO:0000313" key="12">
    <source>
        <dbReference type="Proteomes" id="UP000622653"/>
    </source>
</evidence>
<evidence type="ECO:0000313" key="11">
    <source>
        <dbReference type="EMBL" id="MBF4502209.1"/>
    </source>
</evidence>
<evidence type="ECO:0000256" key="3">
    <source>
        <dbReference type="ARBA" id="ARBA00019010"/>
    </source>
</evidence>
<comment type="caution">
    <text evidence="11">The sequence shown here is derived from an EMBL/GenBank/DDBJ whole genome shotgun (WGS) entry which is preliminary data.</text>
</comment>
<name>A0A8J7KU40_9BACL</name>
<dbReference type="GO" id="GO:0005737">
    <property type="term" value="C:cytoplasm"/>
    <property type="evidence" value="ECO:0007669"/>
    <property type="project" value="UniProtKB-SubCell"/>
</dbReference>
<protein>
    <recommendedName>
        <fullName evidence="3">tRNA threonylcarbamoyladenosine biosynthesis protein TsaE</fullName>
    </recommendedName>
    <alternativeName>
        <fullName evidence="10">t(6)A37 threonylcarbamoyladenosine biosynthesis protein TsaE</fullName>
    </alternativeName>
</protein>
<gene>
    <name evidence="11" type="primary">tsaE</name>
    <name evidence="11" type="ORF">IRY55_12645</name>
</gene>
<keyword evidence="12" id="KW-1185">Reference proteome</keyword>
<comment type="similarity">
    <text evidence="2">Belongs to the TsaE family.</text>
</comment>
<dbReference type="Pfam" id="PF02367">
    <property type="entry name" value="TsaE"/>
    <property type="match status" value="1"/>
</dbReference>
<evidence type="ECO:0000256" key="10">
    <source>
        <dbReference type="ARBA" id="ARBA00032441"/>
    </source>
</evidence>
<dbReference type="GO" id="GO:0002949">
    <property type="term" value="P:tRNA threonylcarbamoyladenosine modification"/>
    <property type="evidence" value="ECO:0007669"/>
    <property type="project" value="InterPro"/>
</dbReference>
<dbReference type="InterPro" id="IPR003442">
    <property type="entry name" value="T6A_TsaE"/>
</dbReference>
<evidence type="ECO:0000256" key="6">
    <source>
        <dbReference type="ARBA" id="ARBA00022723"/>
    </source>
</evidence>
<dbReference type="AlphaFoldDB" id="A0A8J7KU40"/>